<evidence type="ECO:0000313" key="3">
    <source>
        <dbReference type="Proteomes" id="UP000240708"/>
    </source>
</evidence>
<dbReference type="AlphaFoldDB" id="A0A2P8E9Y9"/>
<accession>A0A2P8E9Y9</accession>
<dbReference type="Proteomes" id="UP000240708">
    <property type="component" value="Unassembled WGS sequence"/>
</dbReference>
<keyword evidence="1" id="KW-0732">Signal</keyword>
<reference evidence="2 3" key="1">
    <citation type="submission" date="2018-03" db="EMBL/GenBank/DDBJ databases">
        <title>Genomic Encyclopedia of Archaeal and Bacterial Type Strains, Phase II (KMG-II): from individual species to whole genera.</title>
        <authorList>
            <person name="Goeker M."/>
        </authorList>
    </citation>
    <scope>NUCLEOTIDE SEQUENCE [LARGE SCALE GENOMIC DNA]</scope>
    <source>
        <strain evidence="2 3">DSM 28057</strain>
    </source>
</reference>
<sequence length="161" mass="17813">MKTIFNYLSVLILTGMLISNNVLASGEFTEVVKGSSNEPATEGNAKSTKINPIIFNLDELIEESSLNSISPWVFPVHALDMVDSYMPFIFRTKKSAAIDELKVLININAKGKISGYEILNEEADKGLIERVGHVIRKLPQASPVPGFSDYSPILFELVIRK</sequence>
<evidence type="ECO:0000256" key="1">
    <source>
        <dbReference type="SAM" id="SignalP"/>
    </source>
</evidence>
<protein>
    <recommendedName>
        <fullName evidence="4">TonB-like protein</fullName>
    </recommendedName>
</protein>
<comment type="caution">
    <text evidence="2">The sequence shown here is derived from an EMBL/GenBank/DDBJ whole genome shotgun (WGS) entry which is preliminary data.</text>
</comment>
<dbReference type="RefSeq" id="WP_211299903.1">
    <property type="nucleotide sequence ID" value="NZ_PYGF01000002.1"/>
</dbReference>
<evidence type="ECO:0008006" key="4">
    <source>
        <dbReference type="Google" id="ProtNLM"/>
    </source>
</evidence>
<dbReference type="EMBL" id="PYGF01000002">
    <property type="protein sequence ID" value="PSL06278.1"/>
    <property type="molecule type" value="Genomic_DNA"/>
</dbReference>
<evidence type="ECO:0000313" key="2">
    <source>
        <dbReference type="EMBL" id="PSL06278.1"/>
    </source>
</evidence>
<feature type="chain" id="PRO_5015164492" description="TonB-like protein" evidence="1">
    <location>
        <begin position="25"/>
        <end position="161"/>
    </location>
</feature>
<name>A0A2P8E9Y9_9BACT</name>
<keyword evidence="3" id="KW-1185">Reference proteome</keyword>
<feature type="signal peptide" evidence="1">
    <location>
        <begin position="1"/>
        <end position="24"/>
    </location>
</feature>
<proteinExistence type="predicted"/>
<organism evidence="2 3">
    <name type="scientific">Cecembia rubra</name>
    <dbReference type="NCBI Taxonomy" id="1485585"/>
    <lineage>
        <taxon>Bacteria</taxon>
        <taxon>Pseudomonadati</taxon>
        <taxon>Bacteroidota</taxon>
        <taxon>Cytophagia</taxon>
        <taxon>Cytophagales</taxon>
        <taxon>Cyclobacteriaceae</taxon>
        <taxon>Cecembia</taxon>
    </lineage>
</organism>
<gene>
    <name evidence="2" type="ORF">CLV48_10293</name>
</gene>